<dbReference type="Proteomes" id="UP001318040">
    <property type="component" value="Chromosome 51"/>
</dbReference>
<reference evidence="6" key="1">
    <citation type="submission" date="2025-08" db="UniProtKB">
        <authorList>
            <consortium name="RefSeq"/>
        </authorList>
    </citation>
    <scope>IDENTIFICATION</scope>
    <source>
        <tissue evidence="6">Sperm</tissue>
    </source>
</reference>
<evidence type="ECO:0000313" key="5">
    <source>
        <dbReference type="Proteomes" id="UP001318040"/>
    </source>
</evidence>
<dbReference type="SMART" id="SM00516">
    <property type="entry name" value="SEC14"/>
    <property type="match status" value="1"/>
</dbReference>
<sequence>MEPLGTRSSTVAVETLEKWCHARPQPSESDGPLAVLPLGTATAAIAPHARCPPSPFPYRDDINGKIALWKGDVAHLNCNAIVCPNNEHLNDKNAVSDSVHTLAGPQLHDELRKLNGCRTGEAKMTKAFGLAARFIVHTVGPRYNSRYRTAAETSLHGCYKRVLHIAMENRLTSVGLCVINTPRRGFPAADAAHIALRTVRRFLENHGERISTIVFAVMDQDEAVYLHVLPLYFPRSPEEEAWALSLLPYDIGNAEGEPVVAERQIRITDKPGQVDSGSESDGAEDASDDSDRVDGEMVGVGAHAFARMEGDHDKQRQRSLMSPPSSDSWLKAHQRTYQRWLRRARTEDLSDIASLKALYQTGVDNYGRPVVVIVGRNIPIPVIDPEKALLYFIHVMDHVASRDYILVYFHTLTSEANQPDAAFLRTVYNTVDLKYRKNLKAFYIVHPTFLSKVMTWFFTTFNASGLKAKVHSVQRLQQLFAHIPPEQIDIPPFVLDHDLQANRAYYTDDPLGHDL</sequence>
<dbReference type="InterPro" id="IPR002589">
    <property type="entry name" value="Macro_dom"/>
</dbReference>
<dbReference type="InterPro" id="IPR001251">
    <property type="entry name" value="CRAL-TRIO_dom"/>
</dbReference>
<dbReference type="InterPro" id="IPR035793">
    <property type="entry name" value="Macro_GDAP2"/>
</dbReference>
<feature type="region of interest" description="Disordered" evidence="2">
    <location>
        <begin position="308"/>
        <end position="330"/>
    </location>
</feature>
<evidence type="ECO:0000256" key="2">
    <source>
        <dbReference type="SAM" id="MobiDB-lite"/>
    </source>
</evidence>
<dbReference type="AlphaFoldDB" id="A0AAJ7XDQ3"/>
<dbReference type="InterPro" id="IPR043472">
    <property type="entry name" value="Macro_dom-like"/>
</dbReference>
<feature type="region of interest" description="Disordered" evidence="2">
    <location>
        <begin position="264"/>
        <end position="294"/>
    </location>
</feature>
<keyword evidence="5" id="KW-1185">Reference proteome</keyword>
<accession>A0AAJ7XDQ3</accession>
<gene>
    <name evidence="6" type="primary">GDAP2</name>
</gene>
<dbReference type="Gene3D" id="3.40.525.10">
    <property type="entry name" value="CRAL-TRIO lipid binding domain"/>
    <property type="match status" value="1"/>
</dbReference>
<evidence type="ECO:0000259" key="3">
    <source>
        <dbReference type="PROSITE" id="PS50191"/>
    </source>
</evidence>
<dbReference type="Pfam" id="PF13716">
    <property type="entry name" value="CRAL_TRIO_2"/>
    <property type="match status" value="1"/>
</dbReference>
<dbReference type="PROSITE" id="PS51154">
    <property type="entry name" value="MACRO"/>
    <property type="match status" value="1"/>
</dbReference>
<dbReference type="CTD" id="54834"/>
<dbReference type="InterPro" id="IPR036865">
    <property type="entry name" value="CRAL-TRIO_dom_sf"/>
</dbReference>
<evidence type="ECO:0000256" key="1">
    <source>
        <dbReference type="ARBA" id="ARBA00008355"/>
    </source>
</evidence>
<dbReference type="SUPFAM" id="SSF52949">
    <property type="entry name" value="Macro domain-like"/>
    <property type="match status" value="1"/>
</dbReference>
<dbReference type="SUPFAM" id="SSF52087">
    <property type="entry name" value="CRAL/TRIO domain"/>
    <property type="match status" value="1"/>
</dbReference>
<protein>
    <submittedName>
        <fullName evidence="6">Ganglioside-induced differentiation-associated protein 2</fullName>
    </submittedName>
</protein>
<feature type="domain" description="CRAL-TRIO" evidence="3">
    <location>
        <begin position="348"/>
        <end position="502"/>
    </location>
</feature>
<dbReference type="Gene3D" id="3.40.220.10">
    <property type="entry name" value="Leucine Aminopeptidase, subunit E, domain 1"/>
    <property type="match status" value="1"/>
</dbReference>
<dbReference type="CDD" id="cd02905">
    <property type="entry name" value="Macro_GDAP2-like"/>
    <property type="match status" value="1"/>
</dbReference>
<feature type="domain" description="Macro" evidence="4">
    <location>
        <begin position="53"/>
        <end position="233"/>
    </location>
</feature>
<comment type="similarity">
    <text evidence="1">Belongs to the GDAP2 family.</text>
</comment>
<proteinExistence type="inferred from homology"/>
<organism evidence="5 6">
    <name type="scientific">Petromyzon marinus</name>
    <name type="common">Sea lamprey</name>
    <dbReference type="NCBI Taxonomy" id="7757"/>
    <lineage>
        <taxon>Eukaryota</taxon>
        <taxon>Metazoa</taxon>
        <taxon>Chordata</taxon>
        <taxon>Craniata</taxon>
        <taxon>Vertebrata</taxon>
        <taxon>Cyclostomata</taxon>
        <taxon>Hyperoartia</taxon>
        <taxon>Petromyzontiformes</taxon>
        <taxon>Petromyzontidae</taxon>
        <taxon>Petromyzon</taxon>
    </lineage>
</organism>
<dbReference type="PROSITE" id="PS50191">
    <property type="entry name" value="CRAL_TRIO"/>
    <property type="match status" value="1"/>
</dbReference>
<name>A0AAJ7XDQ3_PETMA</name>
<dbReference type="PANTHER" id="PTHR11106">
    <property type="entry name" value="GANGLIOSIDE INDUCED DIFFERENTIATION ASSOCIATED PROTEIN 2-RELATED"/>
    <property type="match status" value="1"/>
</dbReference>
<dbReference type="Pfam" id="PF01661">
    <property type="entry name" value="Macro"/>
    <property type="match status" value="1"/>
</dbReference>
<dbReference type="RefSeq" id="XP_032829478.1">
    <property type="nucleotide sequence ID" value="XM_032973587.1"/>
</dbReference>
<dbReference type="CDD" id="cd00170">
    <property type="entry name" value="SEC14"/>
    <property type="match status" value="1"/>
</dbReference>
<feature type="compositionally biased region" description="Polar residues" evidence="2">
    <location>
        <begin position="318"/>
        <end position="328"/>
    </location>
</feature>
<dbReference type="SMART" id="SM00506">
    <property type="entry name" value="A1pp"/>
    <property type="match status" value="1"/>
</dbReference>
<evidence type="ECO:0000259" key="4">
    <source>
        <dbReference type="PROSITE" id="PS51154"/>
    </source>
</evidence>
<dbReference type="PANTHER" id="PTHR11106:SF72">
    <property type="entry name" value="GANGLIOSIDE-INDUCED DIFFERENTIATION-ASSOCIATED PROTEIN 2"/>
    <property type="match status" value="1"/>
</dbReference>
<evidence type="ECO:0000313" key="6">
    <source>
        <dbReference type="RefSeq" id="XP_032829478.1"/>
    </source>
</evidence>
<dbReference type="KEGG" id="pmrn:116953407"/>